<name>A0A2X0I8M1_9ACTN</name>
<dbReference type="EMBL" id="QKYN01000193">
    <property type="protein sequence ID" value="RAG80837.1"/>
    <property type="molecule type" value="Genomic_DNA"/>
</dbReference>
<dbReference type="Proteomes" id="UP000248889">
    <property type="component" value="Unassembled WGS sequence"/>
</dbReference>
<evidence type="ECO:0000313" key="3">
    <source>
        <dbReference type="Proteomes" id="UP000248889"/>
    </source>
</evidence>
<reference evidence="2 3" key="1">
    <citation type="submission" date="2018-06" db="EMBL/GenBank/DDBJ databases">
        <title>Streptacidiphilus pinicola sp. nov., isolated from pine grove soil.</title>
        <authorList>
            <person name="Roh S.G."/>
            <person name="Park S."/>
            <person name="Kim M.-K."/>
            <person name="Yun B.-R."/>
            <person name="Park J."/>
            <person name="Kim M.J."/>
            <person name="Kim Y.S."/>
            <person name="Kim S.B."/>
        </authorList>
    </citation>
    <scope>NUCLEOTIDE SEQUENCE [LARGE SCALE GENOMIC DNA]</scope>
    <source>
        <strain evidence="2 3">MMS16-CNU450</strain>
    </source>
</reference>
<proteinExistence type="predicted"/>
<feature type="non-terminal residue" evidence="2">
    <location>
        <position position="1"/>
    </location>
</feature>
<evidence type="ECO:0000313" key="2">
    <source>
        <dbReference type="EMBL" id="RAG80837.1"/>
    </source>
</evidence>
<dbReference type="GO" id="GO:0003677">
    <property type="term" value="F:DNA binding"/>
    <property type="evidence" value="ECO:0007669"/>
    <property type="project" value="UniProtKB-KW"/>
</dbReference>
<keyword evidence="2" id="KW-0238">DNA-binding</keyword>
<gene>
    <name evidence="2" type="ORF">DN069_36005</name>
</gene>
<protein>
    <submittedName>
        <fullName evidence="2">DNA-binding protein</fullName>
    </submittedName>
</protein>
<organism evidence="2 3">
    <name type="scientific">Streptacidiphilus pinicola</name>
    <dbReference type="NCBI Taxonomy" id="2219663"/>
    <lineage>
        <taxon>Bacteria</taxon>
        <taxon>Bacillati</taxon>
        <taxon>Actinomycetota</taxon>
        <taxon>Actinomycetes</taxon>
        <taxon>Kitasatosporales</taxon>
        <taxon>Streptomycetaceae</taxon>
        <taxon>Streptacidiphilus</taxon>
    </lineage>
</organism>
<feature type="compositionally biased region" description="Basic and acidic residues" evidence="1">
    <location>
        <begin position="33"/>
        <end position="42"/>
    </location>
</feature>
<evidence type="ECO:0000256" key="1">
    <source>
        <dbReference type="SAM" id="MobiDB-lite"/>
    </source>
</evidence>
<accession>A0A2X0I8M1</accession>
<keyword evidence="3" id="KW-1185">Reference proteome</keyword>
<dbReference type="AlphaFoldDB" id="A0A2X0I8M1"/>
<feature type="region of interest" description="Disordered" evidence="1">
    <location>
        <begin position="19"/>
        <end position="42"/>
    </location>
</feature>
<comment type="caution">
    <text evidence="2">The sequence shown here is derived from an EMBL/GenBank/DDBJ whole genome shotgun (WGS) entry which is preliminary data.</text>
</comment>
<sequence>GLGLGDLLSLAQNELARQARVSRTARGRTSPTARHDGLCLAA</sequence>